<evidence type="ECO:0000313" key="7">
    <source>
        <dbReference type="EMBL" id="JAU93818.1"/>
    </source>
</evidence>
<evidence type="ECO:0000256" key="5">
    <source>
        <dbReference type="ARBA" id="ARBA00023136"/>
    </source>
</evidence>
<evidence type="ECO:0008006" key="8">
    <source>
        <dbReference type="Google" id="ProtNLM"/>
    </source>
</evidence>
<evidence type="ECO:0000256" key="6">
    <source>
        <dbReference type="SAM" id="Phobius"/>
    </source>
</evidence>
<organism evidence="7">
    <name type="scientific">Noccaea caerulescens</name>
    <name type="common">Alpine penny-cress</name>
    <name type="synonym">Thlaspi caerulescens</name>
    <dbReference type="NCBI Taxonomy" id="107243"/>
    <lineage>
        <taxon>Eukaryota</taxon>
        <taxon>Viridiplantae</taxon>
        <taxon>Streptophyta</taxon>
        <taxon>Embryophyta</taxon>
        <taxon>Tracheophyta</taxon>
        <taxon>Spermatophyta</taxon>
        <taxon>Magnoliopsida</taxon>
        <taxon>eudicotyledons</taxon>
        <taxon>Gunneridae</taxon>
        <taxon>Pentapetalae</taxon>
        <taxon>rosids</taxon>
        <taxon>malvids</taxon>
        <taxon>Brassicales</taxon>
        <taxon>Brassicaceae</taxon>
        <taxon>Coluteocarpeae</taxon>
        <taxon>Noccaea</taxon>
    </lineage>
</organism>
<dbReference type="EMBL" id="GEVM01012120">
    <property type="protein sequence ID" value="JAU93818.1"/>
    <property type="molecule type" value="Transcribed_RNA"/>
</dbReference>
<dbReference type="InterPro" id="IPR006904">
    <property type="entry name" value="DUF716"/>
</dbReference>
<keyword evidence="5 6" id="KW-0472">Membrane</keyword>
<protein>
    <recommendedName>
        <fullName evidence="8">Transmembrane protein 45B</fullName>
    </recommendedName>
</protein>
<feature type="transmembrane region" description="Helical" evidence="6">
    <location>
        <begin position="12"/>
        <end position="31"/>
    </location>
</feature>
<feature type="transmembrane region" description="Helical" evidence="6">
    <location>
        <begin position="52"/>
        <end position="71"/>
    </location>
</feature>
<dbReference type="Pfam" id="PF04819">
    <property type="entry name" value="DUF716"/>
    <property type="match status" value="1"/>
</dbReference>
<evidence type="ECO:0000256" key="2">
    <source>
        <dbReference type="ARBA" id="ARBA00006948"/>
    </source>
</evidence>
<comment type="similarity">
    <text evidence="2">Belongs to the TMEM45 family.</text>
</comment>
<evidence type="ECO:0000256" key="4">
    <source>
        <dbReference type="ARBA" id="ARBA00022989"/>
    </source>
</evidence>
<feature type="transmembrane region" description="Helical" evidence="6">
    <location>
        <begin position="91"/>
        <end position="110"/>
    </location>
</feature>
<name>A0A1J3JMT6_NOCCA</name>
<gene>
    <name evidence="7" type="ORF">MP_TR12160_c0_g1_i1_g.35763</name>
</gene>
<evidence type="ECO:0000256" key="1">
    <source>
        <dbReference type="ARBA" id="ARBA00004141"/>
    </source>
</evidence>
<keyword evidence="3 6" id="KW-0812">Transmembrane</keyword>
<accession>A0A1J3JMT6</accession>
<dbReference type="PANTHER" id="PTHR46285:SF9">
    <property type="entry name" value="(RAPE) HYPOTHETICAL PROTEIN"/>
    <property type="match status" value="1"/>
</dbReference>
<evidence type="ECO:0000256" key="3">
    <source>
        <dbReference type="ARBA" id="ARBA00022692"/>
    </source>
</evidence>
<keyword evidence="4 6" id="KW-1133">Transmembrane helix</keyword>
<reference evidence="7" key="1">
    <citation type="submission" date="2016-07" db="EMBL/GenBank/DDBJ databases">
        <title>De novo transcriptome assembly of four accessions of the metal hyperaccumulator plant Noccaea caerulescens.</title>
        <authorList>
            <person name="Blande D."/>
            <person name="Halimaa P."/>
            <person name="Tervahauta A.I."/>
            <person name="Aarts M.G."/>
            <person name="Karenlampi S.O."/>
        </authorList>
    </citation>
    <scope>NUCLEOTIDE SEQUENCE</scope>
</reference>
<dbReference type="PANTHER" id="PTHR46285">
    <property type="entry name" value="PROTEINASE INHIBITOR I4, SERPIN (DUF716)-RELATED"/>
    <property type="match status" value="1"/>
</dbReference>
<dbReference type="AlphaFoldDB" id="A0A1J3JMT6"/>
<dbReference type="GO" id="GO:0016020">
    <property type="term" value="C:membrane"/>
    <property type="evidence" value="ECO:0007669"/>
    <property type="project" value="UniProtKB-SubCell"/>
</dbReference>
<proteinExistence type="inferred from homology"/>
<sequence>MGSLVGHVLPGFAFLALGLWHLFNNIKLFCLHPNTFTSSLWFPTSKLRHLELYLIMFSSSASISMELFIGPRRHHPFDSDGTIPSNHLRNFEHSSISMSFLVYAVFALVLDRARHRAAASEGLNMLAAAAAFTQQLLIFHFHSTDNMGVEGQYHLILQFIIYLRLSPHHSHGYCLPQEFFGELCEVFKHSFSRSVVHSDGLHALHTEFDP</sequence>
<comment type="subcellular location">
    <subcellularLocation>
        <location evidence="1">Membrane</location>
        <topology evidence="1">Multi-pass membrane protein</topology>
    </subcellularLocation>
</comment>